<keyword evidence="3 6" id="KW-0731">Sigma factor</keyword>
<keyword evidence="4 6" id="KW-0238">DNA-binding</keyword>
<evidence type="ECO:0000256" key="6">
    <source>
        <dbReference type="RuleBase" id="RU000716"/>
    </source>
</evidence>
<gene>
    <name evidence="8" type="ORF">DFQ01_101502</name>
</gene>
<keyword evidence="2 6" id="KW-0805">Transcription regulation</keyword>
<dbReference type="SUPFAM" id="SSF88946">
    <property type="entry name" value="Sigma2 domain of RNA polymerase sigma factors"/>
    <property type="match status" value="1"/>
</dbReference>
<keyword evidence="5 6" id="KW-0804">Transcription</keyword>
<accession>A0A2V2Z3D2</accession>
<dbReference type="Proteomes" id="UP000246635">
    <property type="component" value="Unassembled WGS sequence"/>
</dbReference>
<dbReference type="GO" id="GO:0003677">
    <property type="term" value="F:DNA binding"/>
    <property type="evidence" value="ECO:0007669"/>
    <property type="project" value="UniProtKB-KW"/>
</dbReference>
<comment type="caution">
    <text evidence="8">The sequence shown here is derived from an EMBL/GenBank/DDBJ whole genome shotgun (WGS) entry which is preliminary data.</text>
</comment>
<feature type="domain" description="RNA polymerase sigma-70 region 2" evidence="7">
    <location>
        <begin position="25"/>
        <end position="88"/>
    </location>
</feature>
<dbReference type="AlphaFoldDB" id="A0A2V2Z3D2"/>
<protein>
    <recommendedName>
        <fullName evidence="6">RNA polymerase sigma factor</fullName>
    </recommendedName>
</protein>
<evidence type="ECO:0000313" key="9">
    <source>
        <dbReference type="Proteomes" id="UP000246635"/>
    </source>
</evidence>
<dbReference type="Gene3D" id="1.10.1740.10">
    <property type="match status" value="1"/>
</dbReference>
<dbReference type="GO" id="GO:0016987">
    <property type="term" value="F:sigma factor activity"/>
    <property type="evidence" value="ECO:0007669"/>
    <property type="project" value="UniProtKB-KW"/>
</dbReference>
<dbReference type="RefSeq" id="WP_110042281.1">
    <property type="nucleotide sequence ID" value="NZ_CP054613.1"/>
</dbReference>
<dbReference type="InterPro" id="IPR039425">
    <property type="entry name" value="RNA_pol_sigma-70-like"/>
</dbReference>
<dbReference type="Pfam" id="PF04542">
    <property type="entry name" value="Sigma70_r2"/>
    <property type="match status" value="1"/>
</dbReference>
<evidence type="ECO:0000256" key="1">
    <source>
        <dbReference type="ARBA" id="ARBA00010641"/>
    </source>
</evidence>
<organism evidence="8 9">
    <name type="scientific">Paenibacillus cellulosilyticus</name>
    <dbReference type="NCBI Taxonomy" id="375489"/>
    <lineage>
        <taxon>Bacteria</taxon>
        <taxon>Bacillati</taxon>
        <taxon>Bacillota</taxon>
        <taxon>Bacilli</taxon>
        <taxon>Bacillales</taxon>
        <taxon>Paenibacillaceae</taxon>
        <taxon>Paenibacillus</taxon>
    </lineage>
</organism>
<evidence type="ECO:0000256" key="5">
    <source>
        <dbReference type="ARBA" id="ARBA00023163"/>
    </source>
</evidence>
<dbReference type="GO" id="GO:0006352">
    <property type="term" value="P:DNA-templated transcription initiation"/>
    <property type="evidence" value="ECO:0007669"/>
    <property type="project" value="InterPro"/>
</dbReference>
<evidence type="ECO:0000256" key="3">
    <source>
        <dbReference type="ARBA" id="ARBA00023082"/>
    </source>
</evidence>
<evidence type="ECO:0000313" key="8">
    <source>
        <dbReference type="EMBL" id="PWW08776.1"/>
    </source>
</evidence>
<comment type="similarity">
    <text evidence="1 6">Belongs to the sigma-70 factor family. ECF subfamily.</text>
</comment>
<dbReference type="InterPro" id="IPR013324">
    <property type="entry name" value="RNA_pol_sigma_r3/r4-like"/>
</dbReference>
<name>A0A2V2Z3D2_9BACL</name>
<dbReference type="PANTHER" id="PTHR43133">
    <property type="entry name" value="RNA POLYMERASE ECF-TYPE SIGMA FACTO"/>
    <property type="match status" value="1"/>
</dbReference>
<dbReference type="EMBL" id="QGTQ01000001">
    <property type="protein sequence ID" value="PWW08776.1"/>
    <property type="molecule type" value="Genomic_DNA"/>
</dbReference>
<dbReference type="InterPro" id="IPR007627">
    <property type="entry name" value="RNA_pol_sigma70_r2"/>
</dbReference>
<sequence length="144" mass="16661">MSLQDERLVIRVCEGDMNAFAELTTKYSNAVYAAAFSVVGDFHIAQDIAQESFVKAWYKIHTLEQKEGFGSWLYTITKRMSMDWIRKREIPPGGHLMNDLIDPISLEERIDNLERKRAVWSALNTLDEKYRTVIAMYFISGFSV</sequence>
<reference evidence="8 9" key="1">
    <citation type="submission" date="2018-05" db="EMBL/GenBank/DDBJ databases">
        <title>Genomic Encyclopedia of Type Strains, Phase III (KMG-III): the genomes of soil and plant-associated and newly described type strains.</title>
        <authorList>
            <person name="Whitman W."/>
        </authorList>
    </citation>
    <scope>NUCLEOTIDE SEQUENCE [LARGE SCALE GENOMIC DNA]</scope>
    <source>
        <strain evidence="8 9">CECT 5696</strain>
    </source>
</reference>
<dbReference type="InterPro" id="IPR000838">
    <property type="entry name" value="RNA_pol_sigma70_ECF_CS"/>
</dbReference>
<dbReference type="InterPro" id="IPR013325">
    <property type="entry name" value="RNA_pol_sigma_r2"/>
</dbReference>
<dbReference type="PANTHER" id="PTHR43133:SF51">
    <property type="entry name" value="RNA POLYMERASE SIGMA FACTOR"/>
    <property type="match status" value="1"/>
</dbReference>
<dbReference type="NCBIfam" id="TIGR02937">
    <property type="entry name" value="sigma70-ECF"/>
    <property type="match status" value="1"/>
</dbReference>
<evidence type="ECO:0000259" key="7">
    <source>
        <dbReference type="Pfam" id="PF04542"/>
    </source>
</evidence>
<evidence type="ECO:0000256" key="2">
    <source>
        <dbReference type="ARBA" id="ARBA00023015"/>
    </source>
</evidence>
<dbReference type="SUPFAM" id="SSF88659">
    <property type="entry name" value="Sigma3 and sigma4 domains of RNA polymerase sigma factors"/>
    <property type="match status" value="1"/>
</dbReference>
<evidence type="ECO:0000256" key="4">
    <source>
        <dbReference type="ARBA" id="ARBA00023125"/>
    </source>
</evidence>
<proteinExistence type="inferred from homology"/>
<dbReference type="OrthoDB" id="291991at2"/>
<dbReference type="InterPro" id="IPR014284">
    <property type="entry name" value="RNA_pol_sigma-70_dom"/>
</dbReference>
<keyword evidence="9" id="KW-1185">Reference proteome</keyword>
<dbReference type="PROSITE" id="PS01063">
    <property type="entry name" value="SIGMA70_ECF"/>
    <property type="match status" value="1"/>
</dbReference>